<dbReference type="GeneID" id="64766652"/>
<keyword evidence="4" id="KW-1185">Reference proteome</keyword>
<dbReference type="Pfam" id="PF23918">
    <property type="entry name" value="DUF7257"/>
    <property type="match status" value="1"/>
</dbReference>
<evidence type="ECO:0000256" key="1">
    <source>
        <dbReference type="SAM" id="MobiDB-lite"/>
    </source>
</evidence>
<dbReference type="KEGG" id="vg:64766652"/>
<accession>A0A6G6XJP7</accession>
<feature type="compositionally biased region" description="Polar residues" evidence="1">
    <location>
        <begin position="75"/>
        <end position="85"/>
    </location>
</feature>
<dbReference type="RefSeq" id="YP_010059420.1">
    <property type="nucleotide sequence ID" value="NC_054725.1"/>
</dbReference>
<evidence type="ECO:0000313" key="4">
    <source>
        <dbReference type="Proteomes" id="UP000503093"/>
    </source>
</evidence>
<feature type="region of interest" description="Disordered" evidence="1">
    <location>
        <begin position="75"/>
        <end position="109"/>
    </location>
</feature>
<gene>
    <name evidence="3" type="primary">171</name>
    <name evidence="3" type="ORF">SEA_SKOG_170</name>
</gene>
<feature type="compositionally biased region" description="Polar residues" evidence="1">
    <location>
        <begin position="1"/>
        <end position="28"/>
    </location>
</feature>
<dbReference type="EMBL" id="MN908687">
    <property type="protein sequence ID" value="QIG58322.1"/>
    <property type="molecule type" value="Genomic_DNA"/>
</dbReference>
<sequence length="545" mass="60571">MVATGYPQNVDTFTEPSLPETTSLSSAGDGSRNHVEHHRDMGDAIEKIQAEAALRGHDHSGNGDRFHGNKLAQVNTHESADTDSSPEAIHHTLGPGTHQAAPGDHVHDYNGPSIINKPFALCTSTTRPGAPYPGLMIYETDTNCFRVWGNFGPTEPVTGLDSLDDFVYSSLFTDAHNRPSLNPAEWEQWYSDDPGATNHGAMGVINSGTVRWLDQSNDSNTCIARRIKASDRVTQTDDQVVTWRTGSIIIENEPMFTESASNDVYLRMSADRASYIRVQVLYDRVQFLYTTTGPSGEKLLGAIGSVNTNLPNTTWMAKLVDRTITLFRSGEQVGQAIDTKNLSARGMNNRGWGFGMMSGDRYLGQNTPGSIDWVRIQDNVTYIANNRWTVLPIANIPTVRLRQNFRQQLNYTGTLIEWNEELEDPFNFFTTARNTEVVAKEPGLYDVKAAIQWDADRVPDSVEIVVLVNGVESEIRTAAYLRGNGFVPGFSQTVNLTGQIRLKTNDILAIQTTFVPRNAWLNSIFSFFREASKIKSRLDVVYIRP</sequence>
<proteinExistence type="predicted"/>
<protein>
    <recommendedName>
        <fullName evidence="2">DUF7257 domain-containing protein</fullName>
    </recommendedName>
</protein>
<evidence type="ECO:0000259" key="2">
    <source>
        <dbReference type="Pfam" id="PF23918"/>
    </source>
</evidence>
<evidence type="ECO:0000313" key="3">
    <source>
        <dbReference type="EMBL" id="QIG58322.1"/>
    </source>
</evidence>
<name>A0A6G6XJP7_9CAUD</name>
<dbReference type="InterPro" id="IPR055681">
    <property type="entry name" value="DUF7257"/>
</dbReference>
<organism evidence="3 4">
    <name type="scientific">Gordonia phage Skog</name>
    <dbReference type="NCBI Taxonomy" id="2704033"/>
    <lineage>
        <taxon>Viruses</taxon>
        <taxon>Duplodnaviria</taxon>
        <taxon>Heunggongvirae</taxon>
        <taxon>Uroviricota</taxon>
        <taxon>Caudoviricetes</taxon>
        <taxon>Skogvirus</taxon>
        <taxon>Skogvirus Skog</taxon>
    </lineage>
</organism>
<feature type="domain" description="DUF7257" evidence="2">
    <location>
        <begin position="136"/>
        <end position="382"/>
    </location>
</feature>
<reference evidence="3 4" key="1">
    <citation type="submission" date="2020-01" db="EMBL/GenBank/DDBJ databases">
        <authorList>
            <person name="Alvaro L.E."/>
            <person name="Baker K.N."/>
            <person name="Baxter I.S."/>
            <person name="Brown M.R."/>
            <person name="Driscoll K.D."/>
            <person name="Elrubaie J.M."/>
            <person name="Feith S.L."/>
            <person name="Indihar D.F."/>
            <person name="Knoch V.T."/>
            <person name="Koirtyohann K.M."/>
            <person name="Kratz M.A."/>
            <person name="Lear A.H."/>
            <person name="Lindblom K.E."/>
            <person name="Marcus E.R."/>
            <person name="Murphy M.E."/>
            <person name="Sensor R."/>
            <person name="Sherman S.J."/>
            <person name="Swift V.R."/>
            <person name="White K.E."/>
            <person name="Wills S.J."/>
            <person name="Gatt S.M."/>
            <person name="Lohbauer S.A."/>
            <person name="Power T.R."/>
            <person name="Rosales K.A."/>
            <person name="Sisson B.M."/>
            <person name="Isern S."/>
            <person name="Michael S.F."/>
            <person name="Sunnen C.N."/>
            <person name="Garlena R.A."/>
            <person name="Russell D.A."/>
            <person name="Pope W.H."/>
            <person name="Jacobs-Sera D."/>
            <person name="Hatfull G.F."/>
        </authorList>
    </citation>
    <scope>NUCLEOTIDE SEQUENCE [LARGE SCALE GENOMIC DNA]</scope>
</reference>
<feature type="region of interest" description="Disordered" evidence="1">
    <location>
        <begin position="1"/>
        <end position="37"/>
    </location>
</feature>
<dbReference type="Proteomes" id="UP000503093">
    <property type="component" value="Segment"/>
</dbReference>